<evidence type="ECO:0000313" key="3">
    <source>
        <dbReference type="Proteomes" id="UP000184452"/>
    </source>
</evidence>
<sequence>MLPLLSTAADTVTALGGADPWVLADSQAPDTGGLAEFLRGFFGPLFLVIVSIVAIFFLFTREITRFAQFIILAIFIGIVFYVPGIIEVIAVALARAMGVSTE</sequence>
<protein>
    <submittedName>
        <fullName evidence="2">Uncharacterized protein</fullName>
    </submittedName>
</protein>
<keyword evidence="1" id="KW-1133">Transmembrane helix</keyword>
<gene>
    <name evidence="2" type="ORF">SAMN05421803_13331</name>
</gene>
<keyword evidence="1" id="KW-0812">Transmembrane</keyword>
<dbReference type="RefSeq" id="WP_073384058.1">
    <property type="nucleotide sequence ID" value="NZ_FQZK01000033.1"/>
</dbReference>
<evidence type="ECO:0000313" key="2">
    <source>
        <dbReference type="EMBL" id="SHK78582.1"/>
    </source>
</evidence>
<evidence type="ECO:0000256" key="1">
    <source>
        <dbReference type="SAM" id="Phobius"/>
    </source>
</evidence>
<dbReference type="AlphaFoldDB" id="A0A1M6VAR5"/>
<dbReference type="EMBL" id="FQZK01000033">
    <property type="protein sequence ID" value="SHK78582.1"/>
    <property type="molecule type" value="Genomic_DNA"/>
</dbReference>
<dbReference type="Proteomes" id="UP000184452">
    <property type="component" value="Unassembled WGS sequence"/>
</dbReference>
<keyword evidence="3" id="KW-1185">Reference proteome</keyword>
<feature type="transmembrane region" description="Helical" evidence="1">
    <location>
        <begin position="40"/>
        <end position="59"/>
    </location>
</feature>
<dbReference type="STRING" id="758803.SAMN05421803_13331"/>
<accession>A0A1M6VAR5</accession>
<keyword evidence="1" id="KW-0472">Membrane</keyword>
<feature type="transmembrane region" description="Helical" evidence="1">
    <location>
        <begin position="66"/>
        <end position="94"/>
    </location>
</feature>
<organism evidence="2 3">
    <name type="scientific">Nocardiopsis flavescens</name>
    <dbReference type="NCBI Taxonomy" id="758803"/>
    <lineage>
        <taxon>Bacteria</taxon>
        <taxon>Bacillati</taxon>
        <taxon>Actinomycetota</taxon>
        <taxon>Actinomycetes</taxon>
        <taxon>Streptosporangiales</taxon>
        <taxon>Nocardiopsidaceae</taxon>
        <taxon>Nocardiopsis</taxon>
    </lineage>
</organism>
<name>A0A1M6VAR5_9ACTN</name>
<dbReference type="OrthoDB" id="3541018at2"/>
<proteinExistence type="predicted"/>
<reference evidence="2 3" key="1">
    <citation type="submission" date="2016-11" db="EMBL/GenBank/DDBJ databases">
        <authorList>
            <person name="Jaros S."/>
            <person name="Januszkiewicz K."/>
            <person name="Wedrychowicz H."/>
        </authorList>
    </citation>
    <scope>NUCLEOTIDE SEQUENCE [LARGE SCALE GENOMIC DNA]</scope>
    <source>
        <strain evidence="2 3">CGMCC 4.5723</strain>
    </source>
</reference>